<feature type="transmembrane region" description="Helical" evidence="1">
    <location>
        <begin position="39"/>
        <end position="55"/>
    </location>
</feature>
<comment type="caution">
    <text evidence="3">The sequence shown here is derived from an EMBL/GenBank/DDBJ whole genome shotgun (WGS) entry which is preliminary data.</text>
</comment>
<feature type="chain" id="PRO_5040845149" evidence="2">
    <location>
        <begin position="30"/>
        <end position="224"/>
    </location>
</feature>
<name>A0A9X1SUG9_9ACTN</name>
<sequence>MIPTRGAIRLTRAAMFSLSAAGLAIAAHAAGGEAVSLPVALACVPAVMLVVNLLAARRRGPVSLVLAMAGTQFLLHAALMAADLAAGCRMSAQHLSSLAAAGPGSASAATASGHTAVTTATCDATAMAGHQASDMFTMSPRMFAAHALSATLLALLLAKGEAAIWALTSSLSFRLTLPRIPELPPARRALPVLVREALLPQADVPRQSVRRRGPPALVPRLYPC</sequence>
<keyword evidence="1" id="KW-0472">Membrane</keyword>
<feature type="signal peptide" evidence="2">
    <location>
        <begin position="1"/>
        <end position="29"/>
    </location>
</feature>
<keyword evidence="2" id="KW-0732">Signal</keyword>
<evidence type="ECO:0000313" key="4">
    <source>
        <dbReference type="Proteomes" id="UP001138997"/>
    </source>
</evidence>
<keyword evidence="1" id="KW-1133">Transmembrane helix</keyword>
<dbReference type="EMBL" id="JAJOMB010000009">
    <property type="protein sequence ID" value="MCD5312957.1"/>
    <property type="molecule type" value="Genomic_DNA"/>
</dbReference>
<dbReference type="AlphaFoldDB" id="A0A9X1SUG9"/>
<accession>A0A9X1SUG9</accession>
<feature type="transmembrane region" description="Helical" evidence="1">
    <location>
        <begin position="62"/>
        <end position="82"/>
    </location>
</feature>
<dbReference type="RefSeq" id="WP_231443698.1">
    <property type="nucleotide sequence ID" value="NZ_JAJOMB010000009.1"/>
</dbReference>
<evidence type="ECO:0000313" key="3">
    <source>
        <dbReference type="EMBL" id="MCD5312957.1"/>
    </source>
</evidence>
<organism evidence="3 4">
    <name type="scientific">Kineosporia babensis</name>
    <dbReference type="NCBI Taxonomy" id="499548"/>
    <lineage>
        <taxon>Bacteria</taxon>
        <taxon>Bacillati</taxon>
        <taxon>Actinomycetota</taxon>
        <taxon>Actinomycetes</taxon>
        <taxon>Kineosporiales</taxon>
        <taxon>Kineosporiaceae</taxon>
        <taxon>Kineosporia</taxon>
    </lineage>
</organism>
<keyword evidence="4" id="KW-1185">Reference proteome</keyword>
<keyword evidence="1" id="KW-0812">Transmembrane</keyword>
<gene>
    <name evidence="3" type="ORF">LR394_18780</name>
</gene>
<evidence type="ECO:0000256" key="2">
    <source>
        <dbReference type="SAM" id="SignalP"/>
    </source>
</evidence>
<protein>
    <submittedName>
        <fullName evidence="3">Uncharacterized protein</fullName>
    </submittedName>
</protein>
<evidence type="ECO:0000256" key="1">
    <source>
        <dbReference type="SAM" id="Phobius"/>
    </source>
</evidence>
<dbReference type="Proteomes" id="UP001138997">
    <property type="component" value="Unassembled WGS sequence"/>
</dbReference>
<reference evidence="3" key="1">
    <citation type="submission" date="2021-11" db="EMBL/GenBank/DDBJ databases">
        <title>Streptomyces corallinus and Kineosporia corallina sp. nov., two new coral-derived marine actinobacteria.</title>
        <authorList>
            <person name="Buangrab K."/>
            <person name="Sutthacheep M."/>
            <person name="Yeemin T."/>
            <person name="Harunari E."/>
            <person name="Igarashi Y."/>
            <person name="Sripreechasak P."/>
            <person name="Kanchanasin P."/>
            <person name="Tanasupawat S."/>
            <person name="Phongsopitanun W."/>
        </authorList>
    </citation>
    <scope>NUCLEOTIDE SEQUENCE</scope>
    <source>
        <strain evidence="3">JCM 31032</strain>
    </source>
</reference>
<proteinExistence type="predicted"/>